<dbReference type="PANTHER" id="PTHR36964:SF1">
    <property type="entry name" value="PROTEIN-METHIONINE-SULFOXIDE REDUCTASE HEME-BINDING SUBUNIT MSRQ"/>
    <property type="match status" value="1"/>
</dbReference>
<name>A0A2U2DJJ1_9HYPH</name>
<dbReference type="GO" id="GO:0010181">
    <property type="term" value="F:FMN binding"/>
    <property type="evidence" value="ECO:0007669"/>
    <property type="project" value="TreeGrafter"/>
</dbReference>
<evidence type="ECO:0000313" key="10">
    <source>
        <dbReference type="Proteomes" id="UP000245252"/>
    </source>
</evidence>
<dbReference type="GO" id="GO:0016679">
    <property type="term" value="F:oxidoreductase activity, acting on diphenols and related substances as donors"/>
    <property type="evidence" value="ECO:0007669"/>
    <property type="project" value="TreeGrafter"/>
</dbReference>
<evidence type="ECO:0000256" key="5">
    <source>
        <dbReference type="ARBA" id="ARBA00023004"/>
    </source>
</evidence>
<keyword evidence="2" id="KW-0813">Transport</keyword>
<gene>
    <name evidence="9" type="ORF">DEM27_26195</name>
</gene>
<dbReference type="OrthoDB" id="9788328at2"/>
<reference evidence="9 10" key="1">
    <citation type="submission" date="2018-05" db="EMBL/GenBank/DDBJ databases">
        <title>The draft genome of strain NS-104.</title>
        <authorList>
            <person name="Hang P."/>
            <person name="Jiang J."/>
        </authorList>
    </citation>
    <scope>NUCLEOTIDE SEQUENCE [LARGE SCALE GENOMIC DNA]</scope>
    <source>
        <strain evidence="9 10">NS-104</strain>
    </source>
</reference>
<feature type="transmembrane region" description="Helical" evidence="7">
    <location>
        <begin position="77"/>
        <end position="95"/>
    </location>
</feature>
<dbReference type="GO" id="GO:0005886">
    <property type="term" value="C:plasma membrane"/>
    <property type="evidence" value="ECO:0007669"/>
    <property type="project" value="TreeGrafter"/>
</dbReference>
<dbReference type="InterPro" id="IPR013130">
    <property type="entry name" value="Fe3_Rdtase_TM_dom"/>
</dbReference>
<keyword evidence="4 7" id="KW-1133">Transmembrane helix</keyword>
<feature type="transmembrane region" description="Helical" evidence="7">
    <location>
        <begin position="7"/>
        <end position="24"/>
    </location>
</feature>
<sequence>MFTRFSPYWLWGLLSIFPIFWTYLVLASSNPSIVHILVHPSGEWAARLLIFTLMITPLSMFFKNSALVRWMRRNRRYFGVASFAYAAMHTVFYVADKGSLAQVLDELPRLYILTGWLAFAIFVPLAATSVDFAVRKMGRHWKALQRWVYVSAVLTLVHWASLNDWNSPLGAVVHFTPLVVLEGYRIRHHFAMRMKRTA</sequence>
<evidence type="ECO:0000259" key="8">
    <source>
        <dbReference type="Pfam" id="PF01794"/>
    </source>
</evidence>
<evidence type="ECO:0000313" key="9">
    <source>
        <dbReference type="EMBL" id="PWE53440.1"/>
    </source>
</evidence>
<feature type="transmembrane region" description="Helical" evidence="7">
    <location>
        <begin position="44"/>
        <end position="65"/>
    </location>
</feature>
<dbReference type="Pfam" id="PF01794">
    <property type="entry name" value="Ferric_reduct"/>
    <property type="match status" value="1"/>
</dbReference>
<protein>
    <submittedName>
        <fullName evidence="9">Iron reductase</fullName>
    </submittedName>
</protein>
<dbReference type="RefSeq" id="WP_109461190.1">
    <property type="nucleotide sequence ID" value="NZ_QFBC01000016.1"/>
</dbReference>
<evidence type="ECO:0000256" key="6">
    <source>
        <dbReference type="ARBA" id="ARBA00023136"/>
    </source>
</evidence>
<dbReference type="PANTHER" id="PTHR36964">
    <property type="entry name" value="PROTEIN-METHIONINE-SULFOXIDE REDUCTASE HEME-BINDING SUBUNIT MSRQ"/>
    <property type="match status" value="1"/>
</dbReference>
<evidence type="ECO:0000256" key="1">
    <source>
        <dbReference type="ARBA" id="ARBA00004141"/>
    </source>
</evidence>
<keyword evidence="10" id="KW-1185">Reference proteome</keyword>
<dbReference type="EMBL" id="QFBC01000016">
    <property type="protein sequence ID" value="PWE53440.1"/>
    <property type="molecule type" value="Genomic_DNA"/>
</dbReference>
<organism evidence="9 10">
    <name type="scientific">Metarhizobium album</name>
    <dbReference type="NCBI Taxonomy" id="2182425"/>
    <lineage>
        <taxon>Bacteria</taxon>
        <taxon>Pseudomonadati</taxon>
        <taxon>Pseudomonadota</taxon>
        <taxon>Alphaproteobacteria</taxon>
        <taxon>Hyphomicrobiales</taxon>
        <taxon>Rhizobiaceae</taxon>
        <taxon>Metarhizobium</taxon>
    </lineage>
</organism>
<evidence type="ECO:0000256" key="4">
    <source>
        <dbReference type="ARBA" id="ARBA00022989"/>
    </source>
</evidence>
<comment type="subcellular location">
    <subcellularLocation>
        <location evidence="1">Membrane</location>
        <topology evidence="1">Multi-pass membrane protein</topology>
    </subcellularLocation>
</comment>
<dbReference type="GO" id="GO:0020037">
    <property type="term" value="F:heme binding"/>
    <property type="evidence" value="ECO:0007669"/>
    <property type="project" value="TreeGrafter"/>
</dbReference>
<feature type="domain" description="Ferric oxidoreductase" evidence="8">
    <location>
        <begin position="42"/>
        <end position="155"/>
    </location>
</feature>
<evidence type="ECO:0000256" key="3">
    <source>
        <dbReference type="ARBA" id="ARBA00022692"/>
    </source>
</evidence>
<keyword evidence="5" id="KW-0408">Iron</keyword>
<keyword evidence="3 7" id="KW-0812">Transmembrane</keyword>
<proteinExistence type="predicted"/>
<dbReference type="InterPro" id="IPR022837">
    <property type="entry name" value="MsrQ-like"/>
</dbReference>
<evidence type="ECO:0000256" key="7">
    <source>
        <dbReference type="SAM" id="Phobius"/>
    </source>
</evidence>
<accession>A0A2U2DJJ1</accession>
<comment type="caution">
    <text evidence="9">The sequence shown here is derived from an EMBL/GenBank/DDBJ whole genome shotgun (WGS) entry which is preliminary data.</text>
</comment>
<dbReference type="AlphaFoldDB" id="A0A2U2DJJ1"/>
<feature type="transmembrane region" description="Helical" evidence="7">
    <location>
        <begin position="110"/>
        <end position="134"/>
    </location>
</feature>
<keyword evidence="6 7" id="KW-0472">Membrane</keyword>
<evidence type="ECO:0000256" key="2">
    <source>
        <dbReference type="ARBA" id="ARBA00022448"/>
    </source>
</evidence>
<dbReference type="Proteomes" id="UP000245252">
    <property type="component" value="Unassembled WGS sequence"/>
</dbReference>